<evidence type="ECO:0000313" key="5">
    <source>
        <dbReference type="EMBL" id="GGR52124.1"/>
    </source>
</evidence>
<dbReference type="InterPro" id="IPR050765">
    <property type="entry name" value="Riboflavin_Biosynth_HTPR"/>
</dbReference>
<feature type="domain" description="Bacterial bifunctional deaminase-reductase C-terminal" evidence="4">
    <location>
        <begin position="52"/>
        <end position="248"/>
    </location>
</feature>
<evidence type="ECO:0000313" key="6">
    <source>
        <dbReference type="Proteomes" id="UP000658320"/>
    </source>
</evidence>
<evidence type="ECO:0000256" key="3">
    <source>
        <dbReference type="ARBA" id="ARBA00023002"/>
    </source>
</evidence>
<dbReference type="InterPro" id="IPR024072">
    <property type="entry name" value="DHFR-like_dom_sf"/>
</dbReference>
<keyword evidence="3" id="KW-0560">Oxidoreductase</keyword>
<dbReference type="AlphaFoldDB" id="A0A918KYX4"/>
<dbReference type="Pfam" id="PF01872">
    <property type="entry name" value="RibD_C"/>
    <property type="match status" value="1"/>
</dbReference>
<name>A0A918KYX4_9ACTN</name>
<dbReference type="Gene3D" id="3.40.430.10">
    <property type="entry name" value="Dihydrofolate Reductase, subunit A"/>
    <property type="match status" value="1"/>
</dbReference>
<reference evidence="5" key="1">
    <citation type="journal article" date="2014" name="Int. J. Syst. Evol. Microbiol.">
        <title>Complete genome sequence of Corynebacterium casei LMG S-19264T (=DSM 44701T), isolated from a smear-ripened cheese.</title>
        <authorList>
            <consortium name="US DOE Joint Genome Institute (JGI-PGF)"/>
            <person name="Walter F."/>
            <person name="Albersmeier A."/>
            <person name="Kalinowski J."/>
            <person name="Ruckert C."/>
        </authorList>
    </citation>
    <scope>NUCLEOTIDE SEQUENCE</scope>
    <source>
        <strain evidence="5">JCM 4346</strain>
    </source>
</reference>
<protein>
    <submittedName>
        <fullName evidence="5">Deaminase reductase</fullName>
    </submittedName>
</protein>
<evidence type="ECO:0000256" key="2">
    <source>
        <dbReference type="ARBA" id="ARBA00022857"/>
    </source>
</evidence>
<dbReference type="RefSeq" id="WP_189943063.1">
    <property type="nucleotide sequence ID" value="NZ_BMSX01000027.1"/>
</dbReference>
<reference evidence="5" key="2">
    <citation type="submission" date="2020-09" db="EMBL/GenBank/DDBJ databases">
        <authorList>
            <person name="Sun Q."/>
            <person name="Ohkuma M."/>
        </authorList>
    </citation>
    <scope>NUCLEOTIDE SEQUENCE</scope>
    <source>
        <strain evidence="5">JCM 4346</strain>
    </source>
</reference>
<gene>
    <name evidence="5" type="ORF">GCM10010251_81540</name>
</gene>
<dbReference type="Proteomes" id="UP000658320">
    <property type="component" value="Unassembled WGS sequence"/>
</dbReference>
<dbReference type="GO" id="GO:0008703">
    <property type="term" value="F:5-amino-6-(5-phosphoribosylamino)uracil reductase activity"/>
    <property type="evidence" value="ECO:0007669"/>
    <property type="project" value="InterPro"/>
</dbReference>
<proteinExistence type="predicted"/>
<dbReference type="PANTHER" id="PTHR38011:SF7">
    <property type="entry name" value="2,5-DIAMINO-6-RIBOSYLAMINO-4(3H)-PYRIMIDINONE 5'-PHOSPHATE REDUCTASE"/>
    <property type="match status" value="1"/>
</dbReference>
<dbReference type="PANTHER" id="PTHR38011">
    <property type="entry name" value="DIHYDROFOLATE REDUCTASE FAMILY PROTEIN (AFU_ORTHOLOGUE AFUA_8G06820)"/>
    <property type="match status" value="1"/>
</dbReference>
<dbReference type="GO" id="GO:0009231">
    <property type="term" value="P:riboflavin biosynthetic process"/>
    <property type="evidence" value="ECO:0007669"/>
    <property type="project" value="InterPro"/>
</dbReference>
<comment type="pathway">
    <text evidence="1">Cofactor biosynthesis; riboflavin biosynthesis.</text>
</comment>
<dbReference type="EMBL" id="BMSX01000027">
    <property type="protein sequence ID" value="GGR52124.1"/>
    <property type="molecule type" value="Genomic_DNA"/>
</dbReference>
<keyword evidence="2" id="KW-0521">NADP</keyword>
<sequence length="298" mass="31350">MADDSAAHTVGPTRTSSPEPLEVLYEKAGQPRFGLPPALATAYGGDLGFTPPCVYANFVTSIDGVVALGPEHPSSGSAISGREPADRFVMGLLRACADAVLIGAGTLRATPRHRWTPDYVCPHAAPGFAELRRNLRRATQPELVVVTASGDLPTQHPALQSGALVTTTPDGARRLEGRLPAACTVLTTGEGPTVRLADVLAALHAHGHTAVLTEGGPHLIGSLLSEDLLDELFLTTSPVLAGRADTPRPGLIAGLDLMPNQPAWMDLTSVRRRGSYLFLRYRLRSPRTRVSPQAGSAG</sequence>
<organism evidence="5 6">
    <name type="scientific">Streptomyces aurantiogriseus</name>
    <dbReference type="NCBI Taxonomy" id="66870"/>
    <lineage>
        <taxon>Bacteria</taxon>
        <taxon>Bacillati</taxon>
        <taxon>Actinomycetota</taxon>
        <taxon>Actinomycetes</taxon>
        <taxon>Kitasatosporales</taxon>
        <taxon>Streptomycetaceae</taxon>
        <taxon>Streptomyces</taxon>
    </lineage>
</organism>
<comment type="caution">
    <text evidence="5">The sequence shown here is derived from an EMBL/GenBank/DDBJ whole genome shotgun (WGS) entry which is preliminary data.</text>
</comment>
<accession>A0A918KYX4</accession>
<dbReference type="InterPro" id="IPR002734">
    <property type="entry name" value="RibDG_C"/>
</dbReference>
<keyword evidence="6" id="KW-1185">Reference proteome</keyword>
<dbReference type="SUPFAM" id="SSF53597">
    <property type="entry name" value="Dihydrofolate reductase-like"/>
    <property type="match status" value="1"/>
</dbReference>
<evidence type="ECO:0000259" key="4">
    <source>
        <dbReference type="Pfam" id="PF01872"/>
    </source>
</evidence>
<evidence type="ECO:0000256" key="1">
    <source>
        <dbReference type="ARBA" id="ARBA00005104"/>
    </source>
</evidence>